<dbReference type="Gene3D" id="3.40.50.12780">
    <property type="entry name" value="N-terminal domain of ligase-like"/>
    <property type="match status" value="1"/>
</dbReference>
<sequence>MNRSDTAEHDRTDPRGDSDFADQLRVHLAGYGELPFIEFERQWYSGDQVMRLIEDLMQVLDHAGIPDTAPIGMVARNRLPHAAATLGLIAARRKVAMIYSYQSAQSIARDIENLGLAAVIADRDDWSDTTLNAARHVGAAAIAVTTTPLSAEPLVDPAVPCQAPGVHMDEPGLSILSSGTTGPPKRLPLRVDILRHTVTSMTMGATGGRDDPPELVYWPFGSVGICQLLAAPFLDKRMVLLEKFSVAEWVRAIKTYGIKRAGVQPALLRMILDADVPTEDLASLESLPGGSGPLEPELREEFESKYGIPLMWAYGATEFAGSVCAWTPDDHRRYGAHKPRSVGRPLPGVRVRVVDQDTGEQLPTDEIGYLEGQVDVIGPDWIRTTDLASIDADGFVYIHGRGDGAINRGGFKILPESVRAELLRHPTILDAAVVGIDDRRLGQVPVAAVELRSAGDPPSEDELKQLVRDALPSHHVPVSIRIVDALPRNAAWKVKSAEVAALWTATH</sequence>
<feature type="domain" description="AMP-binding enzyme C-terminal" evidence="2">
    <location>
        <begin position="422"/>
        <end position="490"/>
    </location>
</feature>
<dbReference type="InterPro" id="IPR000873">
    <property type="entry name" value="AMP-dep_synth/lig_dom"/>
</dbReference>
<comment type="caution">
    <text evidence="3">The sequence shown here is derived from an EMBL/GenBank/DDBJ whole genome shotgun (WGS) entry which is preliminary data.</text>
</comment>
<evidence type="ECO:0000259" key="2">
    <source>
        <dbReference type="Pfam" id="PF13193"/>
    </source>
</evidence>
<reference evidence="3 4" key="1">
    <citation type="submission" date="2024-01" db="EMBL/GenBank/DDBJ databases">
        <title>Draft genome sequence of Gordonia sp. LSe1-13.</title>
        <authorList>
            <person name="Suphannarot A."/>
            <person name="Mingma R."/>
        </authorList>
    </citation>
    <scope>NUCLEOTIDE SEQUENCE [LARGE SCALE GENOMIC DNA]</scope>
    <source>
        <strain evidence="3 4">LSe1-13</strain>
    </source>
</reference>
<dbReference type="EMBL" id="JAZDUF010000001">
    <property type="protein sequence ID" value="MEE3849574.1"/>
    <property type="molecule type" value="Genomic_DNA"/>
</dbReference>
<dbReference type="PANTHER" id="PTHR43201:SF32">
    <property type="entry name" value="2-SUCCINYLBENZOATE--COA LIGASE, CHLOROPLASTIC_PEROXISOMAL"/>
    <property type="match status" value="1"/>
</dbReference>
<dbReference type="PANTHER" id="PTHR43201">
    <property type="entry name" value="ACYL-COA SYNTHETASE"/>
    <property type="match status" value="1"/>
</dbReference>
<protein>
    <submittedName>
        <fullName evidence="3">Fatty acid--CoA ligase family protein</fullName>
    </submittedName>
</protein>
<name>A0ABU7M8Z0_9ACTN</name>
<gene>
    <name evidence="3" type="ORF">VZC37_04480</name>
</gene>
<proteinExistence type="predicted"/>
<evidence type="ECO:0000313" key="3">
    <source>
        <dbReference type="EMBL" id="MEE3849574.1"/>
    </source>
</evidence>
<dbReference type="RefSeq" id="WP_330431202.1">
    <property type="nucleotide sequence ID" value="NZ_JAZDUF010000001.1"/>
</dbReference>
<dbReference type="SUPFAM" id="SSF56801">
    <property type="entry name" value="Acetyl-CoA synthetase-like"/>
    <property type="match status" value="1"/>
</dbReference>
<dbReference type="CDD" id="cd04433">
    <property type="entry name" value="AFD_class_I"/>
    <property type="match status" value="1"/>
</dbReference>
<keyword evidence="4" id="KW-1185">Reference proteome</keyword>
<dbReference type="InterPro" id="IPR045851">
    <property type="entry name" value="AMP-bd_C_sf"/>
</dbReference>
<evidence type="ECO:0000259" key="1">
    <source>
        <dbReference type="Pfam" id="PF00501"/>
    </source>
</evidence>
<evidence type="ECO:0000313" key="4">
    <source>
        <dbReference type="Proteomes" id="UP001347146"/>
    </source>
</evidence>
<dbReference type="Gene3D" id="3.30.300.30">
    <property type="match status" value="1"/>
</dbReference>
<dbReference type="Pfam" id="PF00501">
    <property type="entry name" value="AMP-binding"/>
    <property type="match status" value="1"/>
</dbReference>
<accession>A0ABU7M8Z0</accession>
<dbReference type="Pfam" id="PF13193">
    <property type="entry name" value="AMP-binding_C"/>
    <property type="match status" value="1"/>
</dbReference>
<keyword evidence="3" id="KW-0436">Ligase</keyword>
<dbReference type="GO" id="GO:0016874">
    <property type="term" value="F:ligase activity"/>
    <property type="evidence" value="ECO:0007669"/>
    <property type="project" value="UniProtKB-KW"/>
</dbReference>
<feature type="domain" description="AMP-dependent synthetase/ligase" evidence="1">
    <location>
        <begin position="27"/>
        <end position="370"/>
    </location>
</feature>
<organism evidence="3 4">
    <name type="scientific">Gordonia sesuvii</name>
    <dbReference type="NCBI Taxonomy" id="3116777"/>
    <lineage>
        <taxon>Bacteria</taxon>
        <taxon>Bacillati</taxon>
        <taxon>Actinomycetota</taxon>
        <taxon>Actinomycetes</taxon>
        <taxon>Mycobacteriales</taxon>
        <taxon>Gordoniaceae</taxon>
        <taxon>Gordonia</taxon>
    </lineage>
</organism>
<dbReference type="InterPro" id="IPR042099">
    <property type="entry name" value="ANL_N_sf"/>
</dbReference>
<dbReference type="Proteomes" id="UP001347146">
    <property type="component" value="Unassembled WGS sequence"/>
</dbReference>
<dbReference type="InterPro" id="IPR025110">
    <property type="entry name" value="AMP-bd_C"/>
</dbReference>